<evidence type="ECO:0000256" key="10">
    <source>
        <dbReference type="ARBA" id="ARBA00038276"/>
    </source>
</evidence>
<dbReference type="PANTHER" id="PTHR33571">
    <property type="entry name" value="SSL8005 PROTEIN"/>
    <property type="match status" value="1"/>
</dbReference>
<reference evidence="14 15" key="1">
    <citation type="journal article" date="2013" name="Genome Announc.">
        <title>Complete Genome Sequence of the Thermophilic and Facultatively Chemolithoautotrophic Sulfate Reducer Archaeoglobus sulfaticallidus Strain PM70-1T.</title>
        <authorList>
            <person name="Stokke R."/>
            <person name="Hocking W.P."/>
            <person name="Steinsbu B.O."/>
            <person name="Steen I.H."/>
        </authorList>
    </citation>
    <scope>NUCLEOTIDE SEQUENCE [LARGE SCALE GENOMIC DNA]</scope>
    <source>
        <strain evidence="14">PM70-1</strain>
    </source>
</reference>
<accession>N0BJA0</accession>
<evidence type="ECO:0000256" key="5">
    <source>
        <dbReference type="ARBA" id="ARBA00022723"/>
    </source>
</evidence>
<evidence type="ECO:0000313" key="14">
    <source>
        <dbReference type="EMBL" id="AGK60526.1"/>
    </source>
</evidence>
<evidence type="ECO:0000256" key="8">
    <source>
        <dbReference type="ARBA" id="ARBA00022842"/>
    </source>
</evidence>
<dbReference type="eggNOG" id="arCOG04066">
    <property type="taxonomic scope" value="Archaea"/>
</dbReference>
<dbReference type="CDD" id="cd05403">
    <property type="entry name" value="NT_KNTase_like"/>
    <property type="match status" value="1"/>
</dbReference>
<dbReference type="RefSeq" id="WP_015590125.1">
    <property type="nucleotide sequence ID" value="NC_021169.1"/>
</dbReference>
<evidence type="ECO:0000256" key="11">
    <source>
        <dbReference type="ARBA" id="ARBA00047518"/>
    </source>
</evidence>
<evidence type="ECO:0000256" key="7">
    <source>
        <dbReference type="ARBA" id="ARBA00022840"/>
    </source>
</evidence>
<evidence type="ECO:0000256" key="6">
    <source>
        <dbReference type="ARBA" id="ARBA00022741"/>
    </source>
</evidence>
<keyword evidence="5" id="KW-0479">Metal-binding</keyword>
<evidence type="ECO:0000259" key="13">
    <source>
        <dbReference type="Pfam" id="PF01909"/>
    </source>
</evidence>
<keyword evidence="8" id="KW-0460">Magnesium</keyword>
<feature type="domain" description="Polymerase nucleotidyl transferase" evidence="13">
    <location>
        <begin position="45"/>
        <end position="102"/>
    </location>
</feature>
<evidence type="ECO:0000256" key="3">
    <source>
        <dbReference type="ARBA" id="ARBA00022679"/>
    </source>
</evidence>
<dbReference type="STRING" id="387631.Asulf_00503"/>
<dbReference type="InterPro" id="IPR043519">
    <property type="entry name" value="NT_sf"/>
</dbReference>
<evidence type="ECO:0000256" key="9">
    <source>
        <dbReference type="ARBA" id="ARBA00034531"/>
    </source>
</evidence>
<evidence type="ECO:0000256" key="2">
    <source>
        <dbReference type="ARBA" id="ARBA00022649"/>
    </source>
</evidence>
<dbReference type="PANTHER" id="PTHR33571:SF14">
    <property type="entry name" value="PROTEIN ADENYLYLTRANSFERASE MJ0435-RELATED"/>
    <property type="match status" value="1"/>
</dbReference>
<dbReference type="AlphaFoldDB" id="N0BJA0"/>
<dbReference type="Gene3D" id="3.30.460.10">
    <property type="entry name" value="Beta Polymerase, domain 2"/>
    <property type="match status" value="1"/>
</dbReference>
<keyword evidence="15" id="KW-1185">Reference proteome</keyword>
<dbReference type="Pfam" id="PF01909">
    <property type="entry name" value="NTP_transf_2"/>
    <property type="match status" value="1"/>
</dbReference>
<comment type="catalytic activity">
    <reaction evidence="12">
        <text>L-tyrosyl-[protein] + ATP = O-(5'-adenylyl)-L-tyrosyl-[protein] + diphosphate</text>
        <dbReference type="Rhea" id="RHEA:54288"/>
        <dbReference type="Rhea" id="RHEA-COMP:10136"/>
        <dbReference type="Rhea" id="RHEA-COMP:13846"/>
        <dbReference type="ChEBI" id="CHEBI:30616"/>
        <dbReference type="ChEBI" id="CHEBI:33019"/>
        <dbReference type="ChEBI" id="CHEBI:46858"/>
        <dbReference type="ChEBI" id="CHEBI:83624"/>
        <dbReference type="EC" id="2.7.7.108"/>
    </reaction>
</comment>
<keyword evidence="4" id="KW-0548">Nucleotidyltransferase</keyword>
<keyword evidence="7" id="KW-0067">ATP-binding</keyword>
<dbReference type="SUPFAM" id="SSF81301">
    <property type="entry name" value="Nucleotidyltransferase"/>
    <property type="match status" value="1"/>
</dbReference>
<keyword evidence="3 14" id="KW-0808">Transferase</keyword>
<evidence type="ECO:0000256" key="12">
    <source>
        <dbReference type="ARBA" id="ARBA00048696"/>
    </source>
</evidence>
<protein>
    <recommendedName>
        <fullName evidence="9">protein adenylyltransferase</fullName>
        <ecNumber evidence="9">2.7.7.108</ecNumber>
    </recommendedName>
</protein>
<proteinExistence type="inferred from homology"/>
<dbReference type="GO" id="GO:0005524">
    <property type="term" value="F:ATP binding"/>
    <property type="evidence" value="ECO:0007669"/>
    <property type="project" value="UniProtKB-KW"/>
</dbReference>
<dbReference type="OrthoDB" id="9287at2157"/>
<organism evidence="14 15">
    <name type="scientific">Archaeoglobus sulfaticallidus PM70-1</name>
    <dbReference type="NCBI Taxonomy" id="387631"/>
    <lineage>
        <taxon>Archaea</taxon>
        <taxon>Methanobacteriati</taxon>
        <taxon>Methanobacteriota</taxon>
        <taxon>Archaeoglobi</taxon>
        <taxon>Archaeoglobales</taxon>
        <taxon>Archaeoglobaceae</taxon>
        <taxon>Archaeoglobus</taxon>
    </lineage>
</organism>
<name>N0BJA0_9EURY</name>
<dbReference type="InterPro" id="IPR009185">
    <property type="entry name" value="Nucleotidl_trans"/>
</dbReference>
<comment type="similarity">
    <text evidence="10">Belongs to the MntA antitoxin family.</text>
</comment>
<dbReference type="KEGG" id="ast:Asulf_00503"/>
<keyword evidence="6" id="KW-0547">Nucleotide-binding</keyword>
<dbReference type="Proteomes" id="UP000013307">
    <property type="component" value="Chromosome"/>
</dbReference>
<dbReference type="EC" id="2.7.7.108" evidence="9"/>
<gene>
    <name evidence="14" type="ORF">Asulf_00503</name>
</gene>
<dbReference type="GO" id="GO:0070733">
    <property type="term" value="F:AMPylase activity"/>
    <property type="evidence" value="ECO:0007669"/>
    <property type="project" value="UniProtKB-EC"/>
</dbReference>
<dbReference type="InterPro" id="IPR002934">
    <property type="entry name" value="Polymerase_NTP_transf_dom"/>
</dbReference>
<comment type="cofactor">
    <cofactor evidence="1">
        <name>Mg(2+)</name>
        <dbReference type="ChEBI" id="CHEBI:18420"/>
    </cofactor>
</comment>
<evidence type="ECO:0000256" key="4">
    <source>
        <dbReference type="ARBA" id="ARBA00022695"/>
    </source>
</evidence>
<evidence type="ECO:0000313" key="15">
    <source>
        <dbReference type="Proteomes" id="UP000013307"/>
    </source>
</evidence>
<dbReference type="GO" id="GO:0046872">
    <property type="term" value="F:metal ion binding"/>
    <property type="evidence" value="ECO:0007669"/>
    <property type="project" value="UniProtKB-KW"/>
</dbReference>
<dbReference type="PIRSF" id="PIRSF005928">
    <property type="entry name" value="Nucleotidltrnsf"/>
    <property type="match status" value="1"/>
</dbReference>
<sequence length="235" mass="27252">MRKKTAIFGESRKVVYSEERWNLLEEKRDRAIEIMEKFEERAIPSGVYGSVARGDVNVSSDIDIFVNLRLPSYLIELLVEDFGILERKIVQATPNYAIKGDIALTDNTKISFPLVGFKDREIEFYRFGGFLNYKQLEKNERVAGVDKRLMLIVPKEYGHLEMPITDIDEIELSKIVGVSLDIIRERKRVLERRRETGRTGVFLNQLVPDHESFESYLEQIASKNPAVRKVLRERG</sequence>
<keyword evidence="2" id="KW-1277">Toxin-antitoxin system</keyword>
<dbReference type="HOGENOM" id="CLU_1217517_0_0_2"/>
<evidence type="ECO:0000256" key="1">
    <source>
        <dbReference type="ARBA" id="ARBA00001946"/>
    </source>
</evidence>
<dbReference type="EMBL" id="CP005290">
    <property type="protein sequence ID" value="AGK60526.1"/>
    <property type="molecule type" value="Genomic_DNA"/>
</dbReference>
<comment type="catalytic activity">
    <reaction evidence="11">
        <text>O-(5'-adenylyl)-L-tyrosyl-[protein] + ATP = O-[5'-(adenylyl-(5'-&gt;3')-adenylyl)]-L-tyrosyl-[protein] + diphosphate</text>
        <dbReference type="Rhea" id="RHEA:66528"/>
        <dbReference type="Rhea" id="RHEA-COMP:13846"/>
        <dbReference type="Rhea" id="RHEA-COMP:17046"/>
        <dbReference type="ChEBI" id="CHEBI:30616"/>
        <dbReference type="ChEBI" id="CHEBI:33019"/>
        <dbReference type="ChEBI" id="CHEBI:83624"/>
        <dbReference type="ChEBI" id="CHEBI:167160"/>
    </reaction>
</comment>
<dbReference type="GeneID" id="15392147"/>
<dbReference type="InterPro" id="IPR052038">
    <property type="entry name" value="Type-VII_TA_antitoxin"/>
</dbReference>